<evidence type="ECO:0000256" key="1">
    <source>
        <dbReference type="ARBA" id="ARBA00011073"/>
    </source>
</evidence>
<comment type="similarity">
    <text evidence="1 6 7">Belongs to the peptidase S8 family.</text>
</comment>
<keyword evidence="12" id="KW-1185">Reference proteome</keyword>
<dbReference type="AlphaFoldDB" id="A0A8J3VMA8"/>
<evidence type="ECO:0000256" key="4">
    <source>
        <dbReference type="ARBA" id="ARBA00022825"/>
    </source>
</evidence>
<comment type="caution">
    <text evidence="11">The sequence shown here is derived from an EMBL/GenBank/DDBJ whole genome shotgun (WGS) entry which is preliminary data.</text>
</comment>
<dbReference type="RefSeq" id="WP_308442073.1">
    <property type="nucleotide sequence ID" value="NZ_BONY01000116.1"/>
</dbReference>
<dbReference type="FunFam" id="3.40.50.200:FF:000014">
    <property type="entry name" value="Proteinase K"/>
    <property type="match status" value="1"/>
</dbReference>
<gene>
    <name evidence="11" type="ORF">Rhe02_90900</name>
</gene>
<organism evidence="11 12">
    <name type="scientific">Rhizocola hellebori</name>
    <dbReference type="NCBI Taxonomy" id="1392758"/>
    <lineage>
        <taxon>Bacteria</taxon>
        <taxon>Bacillati</taxon>
        <taxon>Actinomycetota</taxon>
        <taxon>Actinomycetes</taxon>
        <taxon>Micromonosporales</taxon>
        <taxon>Micromonosporaceae</taxon>
        <taxon>Rhizocola</taxon>
    </lineage>
</organism>
<evidence type="ECO:0000256" key="5">
    <source>
        <dbReference type="PIRSR" id="PIRSR615500-1"/>
    </source>
</evidence>
<dbReference type="InterPro" id="IPR050131">
    <property type="entry name" value="Peptidase_S8_subtilisin-like"/>
</dbReference>
<dbReference type="PRINTS" id="PR00723">
    <property type="entry name" value="SUBTILISIN"/>
</dbReference>
<dbReference type="Proteomes" id="UP000612899">
    <property type="component" value="Unassembled WGS sequence"/>
</dbReference>
<dbReference type="PROSITE" id="PS51892">
    <property type="entry name" value="SUBTILASE"/>
    <property type="match status" value="1"/>
</dbReference>
<feature type="signal peptide" evidence="8">
    <location>
        <begin position="1"/>
        <end position="25"/>
    </location>
</feature>
<dbReference type="Gene3D" id="2.60.120.200">
    <property type="match status" value="1"/>
</dbReference>
<evidence type="ECO:0000313" key="11">
    <source>
        <dbReference type="EMBL" id="GIH11023.1"/>
    </source>
</evidence>
<keyword evidence="3 6" id="KW-0378">Hydrolase</keyword>
<dbReference type="InterPro" id="IPR023827">
    <property type="entry name" value="Peptidase_S8_Asp-AS"/>
</dbReference>
<evidence type="ECO:0000259" key="9">
    <source>
        <dbReference type="Pfam" id="PF00082"/>
    </source>
</evidence>
<evidence type="ECO:0000256" key="6">
    <source>
        <dbReference type="PROSITE-ProRule" id="PRU01240"/>
    </source>
</evidence>
<dbReference type="Gene3D" id="3.40.50.200">
    <property type="entry name" value="Peptidase S8/S53 domain"/>
    <property type="match status" value="1"/>
</dbReference>
<evidence type="ECO:0000259" key="10">
    <source>
        <dbReference type="Pfam" id="PF05922"/>
    </source>
</evidence>
<evidence type="ECO:0000256" key="2">
    <source>
        <dbReference type="ARBA" id="ARBA00022670"/>
    </source>
</evidence>
<evidence type="ECO:0008006" key="13">
    <source>
        <dbReference type="Google" id="ProtNLM"/>
    </source>
</evidence>
<dbReference type="InterPro" id="IPR015500">
    <property type="entry name" value="Peptidase_S8_subtilisin-rel"/>
</dbReference>
<reference evidence="11" key="1">
    <citation type="submission" date="2021-01" db="EMBL/GenBank/DDBJ databases">
        <title>Whole genome shotgun sequence of Rhizocola hellebori NBRC 109834.</title>
        <authorList>
            <person name="Komaki H."/>
            <person name="Tamura T."/>
        </authorList>
    </citation>
    <scope>NUCLEOTIDE SEQUENCE</scope>
    <source>
        <strain evidence="11">NBRC 109834</strain>
    </source>
</reference>
<dbReference type="GO" id="GO:0004252">
    <property type="term" value="F:serine-type endopeptidase activity"/>
    <property type="evidence" value="ECO:0007669"/>
    <property type="project" value="UniProtKB-UniRule"/>
</dbReference>
<dbReference type="Gene3D" id="3.30.70.80">
    <property type="entry name" value="Peptidase S8 propeptide/proteinase inhibitor I9"/>
    <property type="match status" value="1"/>
</dbReference>
<evidence type="ECO:0000256" key="8">
    <source>
        <dbReference type="SAM" id="SignalP"/>
    </source>
</evidence>
<feature type="active site" description="Charge relay system" evidence="5 6">
    <location>
        <position position="335"/>
    </location>
</feature>
<dbReference type="InterPro" id="IPR036852">
    <property type="entry name" value="Peptidase_S8/S53_dom_sf"/>
</dbReference>
<dbReference type="GO" id="GO:0005615">
    <property type="term" value="C:extracellular space"/>
    <property type="evidence" value="ECO:0007669"/>
    <property type="project" value="TreeGrafter"/>
</dbReference>
<dbReference type="SUPFAM" id="SSF54897">
    <property type="entry name" value="Protease propeptides/inhibitors"/>
    <property type="match status" value="1"/>
</dbReference>
<keyword evidence="2 6" id="KW-0645">Protease</keyword>
<name>A0A8J3VMA8_9ACTN</name>
<dbReference type="GO" id="GO:0006508">
    <property type="term" value="P:proteolysis"/>
    <property type="evidence" value="ECO:0007669"/>
    <property type="project" value="UniProtKB-KW"/>
</dbReference>
<dbReference type="PROSITE" id="PS00136">
    <property type="entry name" value="SUBTILASE_ASP"/>
    <property type="match status" value="1"/>
</dbReference>
<dbReference type="InterPro" id="IPR037045">
    <property type="entry name" value="S8pro/Inhibitor_I9_sf"/>
</dbReference>
<keyword evidence="4 6" id="KW-0720">Serine protease</keyword>
<dbReference type="CDD" id="cd04077">
    <property type="entry name" value="Peptidases_S8_PCSK9_ProteinaseK_like"/>
    <property type="match status" value="1"/>
</dbReference>
<dbReference type="SUPFAM" id="SSF52743">
    <property type="entry name" value="Subtilisin-like"/>
    <property type="match status" value="1"/>
</dbReference>
<dbReference type="Pfam" id="PF05922">
    <property type="entry name" value="Inhibitor_I9"/>
    <property type="match status" value="1"/>
</dbReference>
<evidence type="ECO:0000313" key="12">
    <source>
        <dbReference type="Proteomes" id="UP000612899"/>
    </source>
</evidence>
<feature type="active site" description="Charge relay system" evidence="5 6">
    <location>
        <position position="181"/>
    </location>
</feature>
<dbReference type="EMBL" id="BONY01000116">
    <property type="protein sequence ID" value="GIH11023.1"/>
    <property type="molecule type" value="Genomic_DNA"/>
</dbReference>
<dbReference type="InterPro" id="IPR010259">
    <property type="entry name" value="S8pro/Inhibitor_I9"/>
</dbReference>
<dbReference type="PANTHER" id="PTHR43806:SF11">
    <property type="entry name" value="CEREVISIN-RELATED"/>
    <property type="match status" value="1"/>
</dbReference>
<feature type="chain" id="PRO_5035236315" description="Serine protease" evidence="8">
    <location>
        <begin position="26"/>
        <end position="575"/>
    </location>
</feature>
<proteinExistence type="inferred from homology"/>
<dbReference type="Pfam" id="PF00082">
    <property type="entry name" value="Peptidase_S8"/>
    <property type="match status" value="1"/>
</dbReference>
<feature type="domain" description="Inhibitor I9" evidence="10">
    <location>
        <begin position="62"/>
        <end position="108"/>
    </location>
</feature>
<keyword evidence="8" id="KW-0732">Signal</keyword>
<feature type="active site" description="Charge relay system" evidence="5 6">
    <location>
        <position position="149"/>
    </location>
</feature>
<feature type="domain" description="Peptidase S8/S53" evidence="9">
    <location>
        <begin position="140"/>
        <end position="374"/>
    </location>
</feature>
<evidence type="ECO:0000256" key="3">
    <source>
        <dbReference type="ARBA" id="ARBA00022801"/>
    </source>
</evidence>
<dbReference type="PANTHER" id="PTHR43806">
    <property type="entry name" value="PEPTIDASE S8"/>
    <property type="match status" value="1"/>
</dbReference>
<accession>A0A8J3VMA8</accession>
<sequence length="575" mass="57972">MKLRFIALGFAMATAVASIGAPAGAAPAEGFILAADSVTAVPGSYIVVLNDVTTASATTLSSKYGGKVGDVWKDALNGYVATMSEREAKRLAADPSVKYVEQNQYVSLDATQSPTPSWGLDRIDQRSLPGNNSYTYPNNGAGVTAYIIDTGIRITHQDFGGRATWGTNTTGDGMNTDCHGHGTHVASTTGGTTYGVAKGVSLVAVKVLNCQGSGTNAGVMSGINFVTNAHTTGMAVANMSLGGAFSQAENDAVTASIADGVTYAIAAGNSNANACNASPASTPNAITLGASDINDARASFSNFGTCLDLFTPGVNITAAWGIGNDTTTNTISGTSMASPHAAGIAALIKAANPAFTPQQVRDRMVADATPGVIGNPGTGSPNLLGFVNNGVTQPPGTTLFEDTFETALGWTTNPNGTDTATTGAWERGDPEATTSGVALQLGTTVSGTNDLVTARLAGASAGANDVDGGTTSSRSPAVTLSGTGTFTLSYSWYLAHLNNSSSADFFRVSIVTGSGTTVLFTQAGAAANRAGAWATGSVNISAFAGQSVQILVQCADAATASLVECGVDDVRITRA</sequence>
<protein>
    <recommendedName>
        <fullName evidence="13">Serine protease</fullName>
    </recommendedName>
</protein>
<dbReference type="InterPro" id="IPR023828">
    <property type="entry name" value="Peptidase_S8_Ser-AS"/>
</dbReference>
<dbReference type="PROSITE" id="PS00138">
    <property type="entry name" value="SUBTILASE_SER"/>
    <property type="match status" value="1"/>
</dbReference>
<dbReference type="InterPro" id="IPR034193">
    <property type="entry name" value="PCSK9_ProteinaseK-like"/>
</dbReference>
<dbReference type="InterPro" id="IPR000209">
    <property type="entry name" value="Peptidase_S8/S53_dom"/>
</dbReference>
<evidence type="ECO:0000256" key="7">
    <source>
        <dbReference type="RuleBase" id="RU003355"/>
    </source>
</evidence>